<sequence length="485" mass="52747">MFSVSVAWCAGGGCLGEGYVCCNSVCIYRSSCVGLYCSSFDGCSSRETCCNSICVNGTDCIGRGCTLESDCASSEVCCSGTCKAGYGCIGLSCKTNDDCSSPYEYCCGGTCSYNVDCDFAFWIVLSSVLGGLFVIFILFMLAVCFCWRRRRYHGRVLEGQRLPSVTSVRESSLYPYLPSYQQGYPYYPPPQYVQYPPHNVDLAKSSGAPPPYSGLRFLTSVWKTVKKLNVFEVLGLSLESPIDCTRKSHLKSKTVQNFACRIVSGRRKYDHMSSTLKELLWLPVKEHLYYRDAVMSFKCLTGCAPGYLSTQFIRRVNVNLTTLVATINVSSALLVSDGVALLSQTVAAGKVVAATYVDMAATARGPPVIPTTIVAMVGKVVAAIALDLGRVMVGQRVTTTTTIRSATQSSSPYPRENPPAYQQGYPYLPPPQYEQHQTNRPPPYNPEPSTASEQPPPYTGGPHGVSSRIYTPQPSYGSVQLPPPV</sequence>
<keyword evidence="2" id="KW-1133">Transmembrane helix</keyword>
<name>A0A2B4SYF9_STYPI</name>
<dbReference type="EMBL" id="LSMT01000012">
    <property type="protein sequence ID" value="PFX33457.1"/>
    <property type="molecule type" value="Genomic_DNA"/>
</dbReference>
<dbReference type="AlphaFoldDB" id="A0A2B4SYF9"/>
<reference evidence="4" key="1">
    <citation type="journal article" date="2017" name="bioRxiv">
        <title>Comparative analysis of the genomes of Stylophora pistillata and Acropora digitifera provides evidence for extensive differences between species of corals.</title>
        <authorList>
            <person name="Voolstra C.R."/>
            <person name="Li Y."/>
            <person name="Liew Y.J."/>
            <person name="Baumgarten S."/>
            <person name="Zoccola D."/>
            <person name="Flot J.-F."/>
            <person name="Tambutte S."/>
            <person name="Allemand D."/>
            <person name="Aranda M."/>
        </authorList>
    </citation>
    <scope>NUCLEOTIDE SEQUENCE [LARGE SCALE GENOMIC DNA]</scope>
</reference>
<keyword evidence="4" id="KW-1185">Reference proteome</keyword>
<keyword evidence="2" id="KW-0472">Membrane</keyword>
<feature type="transmembrane region" description="Helical" evidence="2">
    <location>
        <begin position="119"/>
        <end position="147"/>
    </location>
</feature>
<evidence type="ECO:0000256" key="1">
    <source>
        <dbReference type="SAM" id="MobiDB-lite"/>
    </source>
</evidence>
<evidence type="ECO:0000313" key="4">
    <source>
        <dbReference type="Proteomes" id="UP000225706"/>
    </source>
</evidence>
<feature type="compositionally biased region" description="Polar residues" evidence="1">
    <location>
        <begin position="468"/>
        <end position="478"/>
    </location>
</feature>
<evidence type="ECO:0000313" key="3">
    <source>
        <dbReference type="EMBL" id="PFX33457.1"/>
    </source>
</evidence>
<gene>
    <name evidence="3" type="ORF">AWC38_SpisGene1728</name>
</gene>
<keyword evidence="2" id="KW-0812">Transmembrane</keyword>
<proteinExistence type="predicted"/>
<organism evidence="3 4">
    <name type="scientific">Stylophora pistillata</name>
    <name type="common">Smooth cauliflower coral</name>
    <dbReference type="NCBI Taxonomy" id="50429"/>
    <lineage>
        <taxon>Eukaryota</taxon>
        <taxon>Metazoa</taxon>
        <taxon>Cnidaria</taxon>
        <taxon>Anthozoa</taxon>
        <taxon>Hexacorallia</taxon>
        <taxon>Scleractinia</taxon>
        <taxon>Astrocoeniina</taxon>
        <taxon>Pocilloporidae</taxon>
        <taxon>Stylophora</taxon>
    </lineage>
</organism>
<protein>
    <submittedName>
        <fullName evidence="3">Uncharacterized protein</fullName>
    </submittedName>
</protein>
<evidence type="ECO:0000256" key="2">
    <source>
        <dbReference type="SAM" id="Phobius"/>
    </source>
</evidence>
<comment type="caution">
    <text evidence="3">The sequence shown here is derived from an EMBL/GenBank/DDBJ whole genome shotgun (WGS) entry which is preliminary data.</text>
</comment>
<dbReference type="OrthoDB" id="5990311at2759"/>
<feature type="region of interest" description="Disordered" evidence="1">
    <location>
        <begin position="403"/>
        <end position="485"/>
    </location>
</feature>
<dbReference type="Proteomes" id="UP000225706">
    <property type="component" value="Unassembled WGS sequence"/>
</dbReference>
<accession>A0A2B4SYF9</accession>